<gene>
    <name evidence="1" type="ORF">G6045_06395</name>
</gene>
<proteinExistence type="predicted"/>
<comment type="caution">
    <text evidence="1">The sequence shown here is derived from an EMBL/GenBank/DDBJ whole genome shotgun (WGS) entry which is preliminary data.</text>
</comment>
<reference evidence="1 2" key="1">
    <citation type="submission" date="2020-02" db="EMBL/GenBank/DDBJ databases">
        <title>Whole-genome analyses of novel actinobacteria.</title>
        <authorList>
            <person name="Sahin N."/>
            <person name="Tokatli A."/>
        </authorList>
    </citation>
    <scope>NUCLEOTIDE SEQUENCE [LARGE SCALE GENOMIC DNA]</scope>
    <source>
        <strain evidence="1 2">YC504</strain>
    </source>
</reference>
<evidence type="ECO:0000313" key="1">
    <source>
        <dbReference type="EMBL" id="NGO75309.1"/>
    </source>
</evidence>
<protein>
    <submittedName>
        <fullName evidence="1">Uncharacterized protein</fullName>
    </submittedName>
</protein>
<dbReference type="AlphaFoldDB" id="A0A6G4XCN6"/>
<dbReference type="EMBL" id="JAAKZW010000012">
    <property type="protein sequence ID" value="NGO75309.1"/>
    <property type="molecule type" value="Genomic_DNA"/>
</dbReference>
<keyword evidence="2" id="KW-1185">Reference proteome</keyword>
<organism evidence="1 2">
    <name type="scientific">Streptomyces mesophilus</name>
    <dbReference type="NCBI Taxonomy" id="1775132"/>
    <lineage>
        <taxon>Bacteria</taxon>
        <taxon>Bacillati</taxon>
        <taxon>Actinomycetota</taxon>
        <taxon>Actinomycetes</taxon>
        <taxon>Kitasatosporales</taxon>
        <taxon>Streptomycetaceae</taxon>
        <taxon>Streptomyces</taxon>
    </lineage>
</organism>
<dbReference type="RefSeq" id="WP_165330822.1">
    <property type="nucleotide sequence ID" value="NZ_JAAKZW010000012.1"/>
</dbReference>
<dbReference type="Proteomes" id="UP000481109">
    <property type="component" value="Unassembled WGS sequence"/>
</dbReference>
<accession>A0A6G4XCN6</accession>
<evidence type="ECO:0000313" key="2">
    <source>
        <dbReference type="Proteomes" id="UP000481109"/>
    </source>
</evidence>
<name>A0A6G4XCN6_9ACTN</name>
<sequence length="189" mass="21160">MGNRQRLLRRAVNERWVVRVEREGLVPGEPLVGFALASGRDWTLLLLVTDSMLDGYALVRTRDVTDVRTRGKRDVDRRWTKKHGTWPPPPPAGGSFALGGTRELVAQVAAAYPLVTVFQEELDPDIALIGKVTSLGKKSLRLQEIDSTAEWRRTTTKLRYNDITRLDFADHYNGVLLDLGGEAPRLTQG</sequence>